<feature type="transmembrane region" description="Helical" evidence="17">
    <location>
        <begin position="124"/>
        <end position="148"/>
    </location>
</feature>
<dbReference type="GO" id="GO:0032809">
    <property type="term" value="C:neuronal cell body membrane"/>
    <property type="evidence" value="ECO:0007669"/>
    <property type="project" value="TreeGrafter"/>
</dbReference>
<evidence type="ECO:0000256" key="12">
    <source>
        <dbReference type="ARBA" id="ARBA00023180"/>
    </source>
</evidence>
<evidence type="ECO:0000256" key="4">
    <source>
        <dbReference type="ARBA" id="ARBA00022692"/>
    </source>
</evidence>
<evidence type="ECO:0000256" key="6">
    <source>
        <dbReference type="ARBA" id="ARBA00022775"/>
    </source>
</evidence>
<dbReference type="AlphaFoldDB" id="A0A816GB95"/>
<evidence type="ECO:0000256" key="2">
    <source>
        <dbReference type="ARBA" id="ARBA00022448"/>
    </source>
</evidence>
<comment type="subcellular location">
    <subcellularLocation>
        <location evidence="1">Cell membrane</location>
        <topology evidence="1">Multi-pass membrane protein</topology>
    </subcellularLocation>
</comment>
<evidence type="ECO:0000256" key="9">
    <source>
        <dbReference type="ARBA" id="ARBA00023053"/>
    </source>
</evidence>
<dbReference type="GO" id="GO:0046872">
    <property type="term" value="F:metal ion binding"/>
    <property type="evidence" value="ECO:0007669"/>
    <property type="project" value="UniProtKB-KW"/>
</dbReference>
<feature type="transmembrane region" description="Helical" evidence="17">
    <location>
        <begin position="160"/>
        <end position="178"/>
    </location>
</feature>
<proteinExistence type="inferred from homology"/>
<evidence type="ECO:0000256" key="10">
    <source>
        <dbReference type="ARBA" id="ARBA00023136"/>
    </source>
</evidence>
<name>A0A816GB95_ADIRI</name>
<dbReference type="Proteomes" id="UP000663828">
    <property type="component" value="Unassembled WGS sequence"/>
</dbReference>
<protein>
    <recommendedName>
        <fullName evidence="15">Transporter</fullName>
    </recommendedName>
</protein>
<dbReference type="PROSITE" id="PS50267">
    <property type="entry name" value="NA_NEUROTRAN_SYMP_3"/>
    <property type="match status" value="1"/>
</dbReference>
<keyword evidence="19" id="KW-1185">Reference proteome</keyword>
<feature type="transmembrane region" description="Helical" evidence="17">
    <location>
        <begin position="329"/>
        <end position="350"/>
    </location>
</feature>
<evidence type="ECO:0000256" key="8">
    <source>
        <dbReference type="ARBA" id="ARBA00022989"/>
    </source>
</evidence>
<feature type="non-terminal residue" evidence="18">
    <location>
        <position position="1"/>
    </location>
</feature>
<evidence type="ECO:0000256" key="15">
    <source>
        <dbReference type="RuleBase" id="RU003732"/>
    </source>
</evidence>
<keyword evidence="12" id="KW-0325">Glycoprotein</keyword>
<keyword evidence="7 15" id="KW-0769">Symport</keyword>
<feature type="binding site" evidence="13">
    <location>
        <position position="385"/>
    </location>
    <ligand>
        <name>Na(+)</name>
        <dbReference type="ChEBI" id="CHEBI:29101"/>
        <label>1</label>
    </ligand>
</feature>
<keyword evidence="3" id="KW-1003">Cell membrane</keyword>
<sequence>MVKRILSIHSINAIDRDDNDLTRRDLLESSPLTNNRATSAPIIDNGVSSDDEHPHRTKKQSLTIVKVKTTEFAIKKSGDQPTEVREQWSEKLDFLLSIIGFAVDLANIWRFPYLCYKNGGGAFLIPYVLSVILGGMPLFYLELLLGQYYRQGAITCWRKICPLLAGIGWAVTIIAFYTDFYYNVVISWGLYYLIASIRRMLPWSDCSHRWNTPDCSTVDTRRHFLERCINQLNETLNDTMAYLPINYNEQTSFEGKALYENCSEKLTQQRIVSPSQEYFHLQVYRLNQTRNLTLEHPGNVNWENVGCLALIYLICYFSMWKGVKTSGKVVWFTALFPYVVLTILMIRGLFLNGSMKGIEYYIRPDLSKLSEASVWVDAASQTFFSLGPGFGV</sequence>
<evidence type="ECO:0000256" key="1">
    <source>
        <dbReference type="ARBA" id="ARBA00004651"/>
    </source>
</evidence>
<feature type="region of interest" description="Disordered" evidence="16">
    <location>
        <begin position="37"/>
        <end position="59"/>
    </location>
</feature>
<dbReference type="PANTHER" id="PTHR11616:SF320">
    <property type="entry name" value="SODIUM-DEPENDENT NORADRENALINE TRANSPORTER"/>
    <property type="match status" value="1"/>
</dbReference>
<evidence type="ECO:0000313" key="18">
    <source>
        <dbReference type="EMBL" id="CAF1672947.1"/>
    </source>
</evidence>
<organism evidence="18 19">
    <name type="scientific">Adineta ricciae</name>
    <name type="common">Rotifer</name>
    <dbReference type="NCBI Taxonomy" id="249248"/>
    <lineage>
        <taxon>Eukaryota</taxon>
        <taxon>Metazoa</taxon>
        <taxon>Spiralia</taxon>
        <taxon>Gnathifera</taxon>
        <taxon>Rotifera</taxon>
        <taxon>Eurotatoria</taxon>
        <taxon>Bdelloidea</taxon>
        <taxon>Adinetida</taxon>
        <taxon>Adinetidae</taxon>
        <taxon>Adineta</taxon>
    </lineage>
</organism>
<comment type="similarity">
    <text evidence="15">Belongs to the sodium:neurotransmitter symporter (SNF) (TC 2.A.22) family.</text>
</comment>
<evidence type="ECO:0000313" key="19">
    <source>
        <dbReference type="Proteomes" id="UP000663828"/>
    </source>
</evidence>
<dbReference type="GO" id="GO:0015874">
    <property type="term" value="P:norepinephrine transport"/>
    <property type="evidence" value="ECO:0007669"/>
    <property type="project" value="TreeGrafter"/>
</dbReference>
<dbReference type="PRINTS" id="PR00176">
    <property type="entry name" value="NANEUSMPORT"/>
</dbReference>
<dbReference type="PROSITE" id="PS00610">
    <property type="entry name" value="NA_NEUROTRAN_SYMP_1"/>
    <property type="match status" value="1"/>
</dbReference>
<feature type="transmembrane region" description="Helical" evidence="17">
    <location>
        <begin position="305"/>
        <end position="323"/>
    </location>
</feature>
<keyword evidence="9 13" id="KW-0915">Sodium</keyword>
<comment type="caution">
    <text evidence="18">The sequence shown here is derived from an EMBL/GenBank/DDBJ whole genome shotgun (WGS) entry which is preliminary data.</text>
</comment>
<keyword evidence="8 17" id="KW-1133">Transmembrane helix</keyword>
<feature type="transmembrane region" description="Helical" evidence="17">
    <location>
        <begin position="184"/>
        <end position="201"/>
    </location>
</feature>
<dbReference type="InterPro" id="IPR000175">
    <property type="entry name" value="Na/ntran_symport"/>
</dbReference>
<keyword evidence="4 15" id="KW-0812">Transmembrane</keyword>
<keyword evidence="6" id="KW-0532">Neurotransmitter transport</keyword>
<evidence type="ECO:0000256" key="13">
    <source>
        <dbReference type="PIRSR" id="PIRSR600175-1"/>
    </source>
</evidence>
<dbReference type="InterPro" id="IPR037272">
    <property type="entry name" value="SNS_sf"/>
</dbReference>
<dbReference type="Pfam" id="PF00209">
    <property type="entry name" value="SNF"/>
    <property type="match status" value="1"/>
</dbReference>
<dbReference type="EMBL" id="CAJNOR010013373">
    <property type="protein sequence ID" value="CAF1672947.1"/>
    <property type="molecule type" value="Genomic_DNA"/>
</dbReference>
<reference evidence="18" key="1">
    <citation type="submission" date="2021-02" db="EMBL/GenBank/DDBJ databases">
        <authorList>
            <person name="Nowell W R."/>
        </authorList>
    </citation>
    <scope>NUCLEOTIDE SEQUENCE</scope>
</reference>
<dbReference type="GO" id="GO:0006865">
    <property type="term" value="P:amino acid transport"/>
    <property type="evidence" value="ECO:0007669"/>
    <property type="project" value="TreeGrafter"/>
</dbReference>
<feature type="transmembrane region" description="Helical" evidence="17">
    <location>
        <begin position="94"/>
        <end position="112"/>
    </location>
</feature>
<dbReference type="GO" id="GO:0005330">
    <property type="term" value="F:dopamine:sodium symporter activity"/>
    <property type="evidence" value="ECO:0007669"/>
    <property type="project" value="TreeGrafter"/>
</dbReference>
<dbReference type="GO" id="GO:0042734">
    <property type="term" value="C:presynaptic membrane"/>
    <property type="evidence" value="ECO:0007669"/>
    <property type="project" value="TreeGrafter"/>
</dbReference>
<keyword evidence="10 17" id="KW-0472">Membrane</keyword>
<accession>A0A816GB95</accession>
<dbReference type="PANTHER" id="PTHR11616">
    <property type="entry name" value="SODIUM/CHLORIDE DEPENDENT TRANSPORTER"/>
    <property type="match status" value="1"/>
</dbReference>
<keyword evidence="2 15" id="KW-0813">Transport</keyword>
<feature type="disulfide bond" evidence="14">
    <location>
        <begin position="206"/>
        <end position="215"/>
    </location>
</feature>
<keyword evidence="11 14" id="KW-1015">Disulfide bond</keyword>
<dbReference type="SUPFAM" id="SSF161070">
    <property type="entry name" value="SNF-like"/>
    <property type="match status" value="1"/>
</dbReference>
<evidence type="ECO:0000256" key="5">
    <source>
        <dbReference type="ARBA" id="ARBA00022723"/>
    </source>
</evidence>
<keyword evidence="5 13" id="KW-0479">Metal-binding</keyword>
<feature type="binding site" evidence="13">
    <location>
        <position position="102"/>
    </location>
    <ligand>
        <name>Na(+)</name>
        <dbReference type="ChEBI" id="CHEBI:29101"/>
        <label>1</label>
    </ligand>
</feature>
<evidence type="ECO:0000256" key="3">
    <source>
        <dbReference type="ARBA" id="ARBA00022475"/>
    </source>
</evidence>
<evidence type="ECO:0000256" key="7">
    <source>
        <dbReference type="ARBA" id="ARBA00022847"/>
    </source>
</evidence>
<gene>
    <name evidence="18" type="ORF">XAT740_LOCUS59039</name>
</gene>
<feature type="binding site" evidence="13">
    <location>
        <position position="107"/>
    </location>
    <ligand>
        <name>Na(+)</name>
        <dbReference type="ChEBI" id="CHEBI:29101"/>
        <label>1</label>
    </ligand>
</feature>
<evidence type="ECO:0000256" key="17">
    <source>
        <dbReference type="SAM" id="Phobius"/>
    </source>
</evidence>
<dbReference type="GO" id="GO:0030424">
    <property type="term" value="C:axon"/>
    <property type="evidence" value="ECO:0007669"/>
    <property type="project" value="TreeGrafter"/>
</dbReference>
<evidence type="ECO:0000256" key="11">
    <source>
        <dbReference type="ARBA" id="ARBA00023157"/>
    </source>
</evidence>
<feature type="binding site" evidence="13">
    <location>
        <position position="100"/>
    </location>
    <ligand>
        <name>Na(+)</name>
        <dbReference type="ChEBI" id="CHEBI:29101"/>
        <label>1</label>
    </ligand>
</feature>
<evidence type="ECO:0000256" key="14">
    <source>
        <dbReference type="PIRSR" id="PIRSR600175-2"/>
    </source>
</evidence>
<evidence type="ECO:0000256" key="16">
    <source>
        <dbReference type="SAM" id="MobiDB-lite"/>
    </source>
</evidence>
<dbReference type="GO" id="GO:0051583">
    <property type="term" value="P:dopamine uptake involved in synaptic transmission"/>
    <property type="evidence" value="ECO:0007669"/>
    <property type="project" value="TreeGrafter"/>
</dbReference>
<feature type="binding site" evidence="13">
    <location>
        <position position="103"/>
    </location>
    <ligand>
        <name>Na(+)</name>
        <dbReference type="ChEBI" id="CHEBI:29101"/>
        <label>1</label>
    </ligand>
</feature>